<accession>A0A069PXB4</accession>
<sequence length="70" mass="7312">MNCASIVSVRASARRRNEPSGAPFTSTCPESAGCSPASVRRSVLLPQPFGPHNAVMRPAPMVRSSPSSTT</sequence>
<dbReference type="EMBL" id="JFHC01000021">
    <property type="protein sequence ID" value="KDR42036.1"/>
    <property type="molecule type" value="Genomic_DNA"/>
</dbReference>
<dbReference type="Proteomes" id="UP000027466">
    <property type="component" value="Unassembled WGS sequence"/>
</dbReference>
<comment type="caution">
    <text evidence="2">The sequence shown here is derived from an EMBL/GenBank/DDBJ whole genome shotgun (WGS) entry which is preliminary data.</text>
</comment>
<evidence type="ECO:0000313" key="2">
    <source>
        <dbReference type="EMBL" id="KDR42036.1"/>
    </source>
</evidence>
<protein>
    <submittedName>
        <fullName evidence="2">Uncharacterized protein</fullName>
    </submittedName>
</protein>
<organism evidence="2 3">
    <name type="scientific">Caballeronia glathei</name>
    <dbReference type="NCBI Taxonomy" id="60547"/>
    <lineage>
        <taxon>Bacteria</taxon>
        <taxon>Pseudomonadati</taxon>
        <taxon>Pseudomonadota</taxon>
        <taxon>Betaproteobacteria</taxon>
        <taxon>Burkholderiales</taxon>
        <taxon>Burkholderiaceae</taxon>
        <taxon>Caballeronia</taxon>
    </lineage>
</organism>
<feature type="region of interest" description="Disordered" evidence="1">
    <location>
        <begin position="48"/>
        <end position="70"/>
    </location>
</feature>
<reference evidence="2 3" key="1">
    <citation type="submission" date="2014-03" db="EMBL/GenBank/DDBJ databases">
        <title>Draft Genome Sequences of Four Burkholderia Strains.</title>
        <authorList>
            <person name="Liu X.Y."/>
            <person name="Li C.X."/>
            <person name="Xu J.H."/>
        </authorList>
    </citation>
    <scope>NUCLEOTIDE SEQUENCE [LARGE SCALE GENOMIC DNA]</scope>
    <source>
        <strain evidence="2 3">DSM 50014</strain>
    </source>
</reference>
<gene>
    <name evidence="2" type="ORF">BG61_13655</name>
</gene>
<evidence type="ECO:0000313" key="3">
    <source>
        <dbReference type="Proteomes" id="UP000027466"/>
    </source>
</evidence>
<proteinExistence type="predicted"/>
<name>A0A069PXB4_9BURK</name>
<dbReference type="AlphaFoldDB" id="A0A069PXB4"/>
<evidence type="ECO:0000256" key="1">
    <source>
        <dbReference type="SAM" id="MobiDB-lite"/>
    </source>
</evidence>
<keyword evidence="3" id="KW-1185">Reference proteome</keyword>
<dbReference type="AntiFam" id="ANF00112">
    <property type="entry name" value="Shadow ORF (opposite phnC)"/>
</dbReference>
<feature type="region of interest" description="Disordered" evidence="1">
    <location>
        <begin position="1"/>
        <end position="32"/>
    </location>
</feature>